<protein>
    <recommendedName>
        <fullName evidence="2">UDP-N-acetylglucosamine 2-epimerase domain-containing protein</fullName>
    </recommendedName>
</protein>
<accession>A0A382T1D4</accession>
<feature type="non-terminal residue" evidence="1">
    <location>
        <position position="55"/>
    </location>
</feature>
<proteinExistence type="predicted"/>
<dbReference type="AlphaFoldDB" id="A0A382T1D4"/>
<sequence length="55" mass="6572">MRKIFLITERRADYSRFQPILNIIKKDPKLDYHLVVTGLHLKKEHGHTIDEIKSD</sequence>
<evidence type="ECO:0008006" key="2">
    <source>
        <dbReference type="Google" id="ProtNLM"/>
    </source>
</evidence>
<evidence type="ECO:0000313" key="1">
    <source>
        <dbReference type="EMBL" id="SVD15876.1"/>
    </source>
</evidence>
<organism evidence="1">
    <name type="scientific">marine metagenome</name>
    <dbReference type="NCBI Taxonomy" id="408172"/>
    <lineage>
        <taxon>unclassified sequences</taxon>
        <taxon>metagenomes</taxon>
        <taxon>ecological metagenomes</taxon>
    </lineage>
</organism>
<gene>
    <name evidence="1" type="ORF">METZ01_LOCUS368730</name>
</gene>
<dbReference type="EMBL" id="UINC01133127">
    <property type="protein sequence ID" value="SVD15876.1"/>
    <property type="molecule type" value="Genomic_DNA"/>
</dbReference>
<reference evidence="1" key="1">
    <citation type="submission" date="2018-05" db="EMBL/GenBank/DDBJ databases">
        <authorList>
            <person name="Lanie J.A."/>
            <person name="Ng W.-L."/>
            <person name="Kazmierczak K.M."/>
            <person name="Andrzejewski T.M."/>
            <person name="Davidsen T.M."/>
            <person name="Wayne K.J."/>
            <person name="Tettelin H."/>
            <person name="Glass J.I."/>
            <person name="Rusch D."/>
            <person name="Podicherti R."/>
            <person name="Tsui H.-C.T."/>
            <person name="Winkler M.E."/>
        </authorList>
    </citation>
    <scope>NUCLEOTIDE SEQUENCE</scope>
</reference>
<dbReference type="Gene3D" id="3.40.50.2000">
    <property type="entry name" value="Glycogen Phosphorylase B"/>
    <property type="match status" value="1"/>
</dbReference>
<dbReference type="SUPFAM" id="SSF53756">
    <property type="entry name" value="UDP-Glycosyltransferase/glycogen phosphorylase"/>
    <property type="match status" value="1"/>
</dbReference>
<name>A0A382T1D4_9ZZZZ</name>